<comment type="subcellular location">
    <subcellularLocation>
        <location evidence="2 9">Cytoplasm</location>
    </subcellularLocation>
</comment>
<dbReference type="GO" id="GO:0016787">
    <property type="term" value="F:hydrolase activity"/>
    <property type="evidence" value="ECO:0007669"/>
    <property type="project" value="UniProtKB-KW"/>
</dbReference>
<dbReference type="GO" id="GO:0070966">
    <property type="term" value="P:nuclear-transcribed mRNA catabolic process, no-go decay"/>
    <property type="evidence" value="ECO:0007669"/>
    <property type="project" value="InterPro"/>
</dbReference>
<dbReference type="InterPro" id="IPR023521">
    <property type="entry name" value="Pelota_arc"/>
</dbReference>
<dbReference type="GeneID" id="1464001"/>
<dbReference type="Proteomes" id="UP000651120">
    <property type="component" value="Unassembled WGS sequence"/>
</dbReference>
<keyword evidence="7 9" id="KW-0255">Endonuclease</keyword>
<evidence type="ECO:0000256" key="3">
    <source>
        <dbReference type="ARBA" id="ARBA00009504"/>
    </source>
</evidence>
<sequence length="332" mass="37811">MKYEIDKKRLVIRVVPEREEDLYFIYLLIDKGDIIRGWTVREYKPDGVKEGERIKMYLAIKAEALEYHKFRGSLRVRGPVIEVQEGVEGVKGRRHTFDISIGREIEIEKNEDKPLEVVDEILNMAKNVMPRILLISIDDEEAAFAYITSIGVNVLHVVRNDAERSRGDSLLHDYLVTIGKIAEDLKRRLNPDKVVVTGPHIVVEQIGNYVRGDRVAQSVGGLAGIYEFMRAGLYDGLKTEMGIKAYERLMQLLATERNLVAIGLEEVEMAVAAGRVEILLIVDSYIKEDPHRAWDLIYKVYATRGKIYIIREDLEIGTSLKAMGGVASILRW</sequence>
<evidence type="ECO:0000256" key="7">
    <source>
        <dbReference type="ARBA" id="ARBA00022759"/>
    </source>
</evidence>
<evidence type="ECO:0000313" key="12">
    <source>
        <dbReference type="Proteomes" id="UP000651120"/>
    </source>
</evidence>
<dbReference type="SMR" id="A0A832WF73"/>
<dbReference type="Gene3D" id="3.30.1330.30">
    <property type="match status" value="1"/>
</dbReference>
<gene>
    <name evidence="9" type="primary">pelA</name>
    <name evidence="11" type="ORF">HA333_09100</name>
</gene>
<dbReference type="EC" id="3.1.-.-" evidence="9"/>
<dbReference type="SUPFAM" id="SSF53137">
    <property type="entry name" value="Translational machinery components"/>
    <property type="match status" value="1"/>
</dbReference>
<evidence type="ECO:0000256" key="5">
    <source>
        <dbReference type="ARBA" id="ARBA00022722"/>
    </source>
</evidence>
<dbReference type="InterPro" id="IPR042226">
    <property type="entry name" value="eFR1_2_sf"/>
</dbReference>
<evidence type="ECO:0000256" key="2">
    <source>
        <dbReference type="ARBA" id="ARBA00004496"/>
    </source>
</evidence>
<dbReference type="GO" id="GO:0032790">
    <property type="term" value="P:ribosome disassembly"/>
    <property type="evidence" value="ECO:0007669"/>
    <property type="project" value="TreeGrafter"/>
</dbReference>
<dbReference type="RefSeq" id="WP_011009281.1">
    <property type="nucleotide sequence ID" value="NZ_DUJP01000030.1"/>
</dbReference>
<comment type="similarity">
    <text evidence="3 9">Belongs to the eukaryotic release factor 1 family. Pelota subfamily.</text>
</comment>
<keyword evidence="6 9" id="KW-0479">Metal-binding</keyword>
<dbReference type="PANTHER" id="PTHR10853:SF0">
    <property type="entry name" value="PROTEIN PELOTA HOMOLOG"/>
    <property type="match status" value="1"/>
</dbReference>
<dbReference type="GO" id="GO:0070651">
    <property type="term" value="P:nonfunctional rRNA decay"/>
    <property type="evidence" value="ECO:0007669"/>
    <property type="project" value="TreeGrafter"/>
</dbReference>
<dbReference type="Pfam" id="PF03465">
    <property type="entry name" value="eRF1_3"/>
    <property type="match status" value="1"/>
</dbReference>
<proteinExistence type="inferred from homology"/>
<dbReference type="InterPro" id="IPR005142">
    <property type="entry name" value="eRF1_3"/>
</dbReference>
<dbReference type="SMART" id="SM01194">
    <property type="entry name" value="eRF1_1"/>
    <property type="match status" value="1"/>
</dbReference>
<comment type="caution">
    <text evidence="11">The sequence shown here is derived from an EMBL/GenBank/DDBJ whole genome shotgun (WGS) entry which is preliminary data.</text>
</comment>
<dbReference type="Gene3D" id="3.30.420.60">
    <property type="entry name" value="eRF1 domain 2"/>
    <property type="match status" value="1"/>
</dbReference>
<dbReference type="GO" id="GO:0071025">
    <property type="term" value="P:RNA surveillance"/>
    <property type="evidence" value="ECO:0007669"/>
    <property type="project" value="InterPro"/>
</dbReference>
<dbReference type="SUPFAM" id="SSF159065">
    <property type="entry name" value="Dom34/Pelota N-terminal domain-like"/>
    <property type="match status" value="1"/>
</dbReference>
<evidence type="ECO:0000313" key="11">
    <source>
        <dbReference type="EMBL" id="HII47576.1"/>
    </source>
</evidence>
<accession>A0A832WF73</accession>
<feature type="domain" description="eRF1/Pelota-like N-terminal" evidence="10">
    <location>
        <begin position="1"/>
        <end position="123"/>
    </location>
</feature>
<dbReference type="SUPFAM" id="SSF55315">
    <property type="entry name" value="L30e-like"/>
    <property type="match status" value="1"/>
</dbReference>
<keyword evidence="4 9" id="KW-0963">Cytoplasm</keyword>
<reference evidence="11" key="1">
    <citation type="journal article" date="2020" name="bioRxiv">
        <title>A rank-normalized archaeal taxonomy based on genome phylogeny resolves widespread incomplete and uneven classifications.</title>
        <authorList>
            <person name="Rinke C."/>
            <person name="Chuvochina M."/>
            <person name="Mussig A.J."/>
            <person name="Chaumeil P.-A."/>
            <person name="Waite D.W."/>
            <person name="Whitman W.B."/>
            <person name="Parks D.H."/>
            <person name="Hugenholtz P."/>
        </authorList>
    </citation>
    <scope>NUCLEOTIDE SEQUENCE</scope>
    <source>
        <strain evidence="11">UBA8839</strain>
    </source>
</reference>
<dbReference type="GO" id="GO:0005737">
    <property type="term" value="C:cytoplasm"/>
    <property type="evidence" value="ECO:0007669"/>
    <property type="project" value="UniProtKB-SubCell"/>
</dbReference>
<dbReference type="PANTHER" id="PTHR10853">
    <property type="entry name" value="PELOTA"/>
    <property type="match status" value="1"/>
</dbReference>
<dbReference type="InterPro" id="IPR029064">
    <property type="entry name" value="Ribosomal_eL30-like_sf"/>
</dbReference>
<dbReference type="HAMAP" id="MF_01853">
    <property type="entry name" value="PelO"/>
    <property type="match status" value="1"/>
</dbReference>
<evidence type="ECO:0000259" key="10">
    <source>
        <dbReference type="SMART" id="SM01194"/>
    </source>
</evidence>
<dbReference type="AlphaFoldDB" id="A0A832WF73"/>
<evidence type="ECO:0000256" key="9">
    <source>
        <dbReference type="HAMAP-Rule" id="MF_01853"/>
    </source>
</evidence>
<evidence type="ECO:0000256" key="6">
    <source>
        <dbReference type="ARBA" id="ARBA00022723"/>
    </source>
</evidence>
<dbReference type="InterPro" id="IPR038069">
    <property type="entry name" value="Pelota/DOM34_N"/>
</dbReference>
<evidence type="ECO:0000256" key="1">
    <source>
        <dbReference type="ARBA" id="ARBA00001968"/>
    </source>
</evidence>
<name>A0A832WF73_9CREN</name>
<dbReference type="GO" id="GO:0004519">
    <property type="term" value="F:endonuclease activity"/>
    <property type="evidence" value="ECO:0007669"/>
    <property type="project" value="UniProtKB-UniRule"/>
</dbReference>
<comment type="subunit">
    <text evidence="9">Monomer.</text>
</comment>
<dbReference type="InterPro" id="IPR004405">
    <property type="entry name" value="TF_pelota"/>
</dbReference>
<dbReference type="Gene3D" id="2.30.30.870">
    <property type="entry name" value="Pelota, domain A"/>
    <property type="match status" value="1"/>
</dbReference>
<dbReference type="InterPro" id="IPR058547">
    <property type="entry name" value="Pelota_N"/>
</dbReference>
<keyword evidence="8 9" id="KW-0378">Hydrolase</keyword>
<dbReference type="GO" id="GO:0070481">
    <property type="term" value="P:nuclear-transcribed mRNA catabolic process, non-stop decay"/>
    <property type="evidence" value="ECO:0007669"/>
    <property type="project" value="InterPro"/>
</dbReference>
<evidence type="ECO:0000256" key="4">
    <source>
        <dbReference type="ARBA" id="ARBA00022490"/>
    </source>
</evidence>
<dbReference type="Pfam" id="PF26356">
    <property type="entry name" value="Pelota_N"/>
    <property type="match status" value="1"/>
</dbReference>
<dbReference type="GO" id="GO:0046872">
    <property type="term" value="F:metal ion binding"/>
    <property type="evidence" value="ECO:0007669"/>
    <property type="project" value="UniProtKB-UniRule"/>
</dbReference>
<dbReference type="InterPro" id="IPR005140">
    <property type="entry name" value="eRF1_Pelota-like_N"/>
</dbReference>
<protein>
    <recommendedName>
        <fullName evidence="9">Protein pelota homolog</fullName>
        <ecNumber evidence="9">3.1.-.-</ecNumber>
    </recommendedName>
</protein>
<dbReference type="EMBL" id="DUJP01000030">
    <property type="protein sequence ID" value="HII47576.1"/>
    <property type="molecule type" value="Genomic_DNA"/>
</dbReference>
<dbReference type="OMA" id="DDLWHLK"/>
<evidence type="ECO:0000256" key="8">
    <source>
        <dbReference type="ARBA" id="ARBA00022801"/>
    </source>
</evidence>
<comment type="function">
    <text evidence="9">May function in recognizing stalled ribosomes, interact with stem-loop structures in stalled mRNA molecules, and effect endonucleolytic cleavage of the mRNA. May play a role in the release non-functional ribosomes and degradation of damaged mRNAs. Has endoribonuclease activity.</text>
</comment>
<comment type="cofactor">
    <cofactor evidence="1 9">
        <name>a divalent metal cation</name>
        <dbReference type="ChEBI" id="CHEBI:60240"/>
    </cofactor>
</comment>
<organism evidence="11 12">
    <name type="scientific">Pyrobaculum aerophilum</name>
    <dbReference type="NCBI Taxonomy" id="13773"/>
    <lineage>
        <taxon>Archaea</taxon>
        <taxon>Thermoproteota</taxon>
        <taxon>Thermoprotei</taxon>
        <taxon>Thermoproteales</taxon>
        <taxon>Thermoproteaceae</taxon>
        <taxon>Pyrobaculum</taxon>
    </lineage>
</organism>
<keyword evidence="5 9" id="KW-0540">Nuclease</keyword>
<comment type="domain">
    <text evidence="9">The N-terminal domain has the RNA-binding Sm fold. It harbors the endoribonuclease activity.</text>
</comment>